<dbReference type="PANTHER" id="PTHR43174">
    <property type="entry name" value="UDP-N-ACETYLGLUCOSAMINE 2-EPIMERASE"/>
    <property type="match status" value="1"/>
</dbReference>
<feature type="domain" description="UDP-N-acetylglucosamine 2-epimerase" evidence="5">
    <location>
        <begin position="22"/>
        <end position="369"/>
    </location>
</feature>
<evidence type="ECO:0000256" key="2">
    <source>
        <dbReference type="ARBA" id="ARBA00038209"/>
    </source>
</evidence>
<dbReference type="CDD" id="cd03786">
    <property type="entry name" value="GTB_UDP-GlcNAc_2-Epimerase"/>
    <property type="match status" value="1"/>
</dbReference>
<evidence type="ECO:0000313" key="7">
    <source>
        <dbReference type="Proteomes" id="UP000078292"/>
    </source>
</evidence>
<organism evidence="6 7">
    <name type="scientific">Enteractinococcus helveticum</name>
    <dbReference type="NCBI Taxonomy" id="1837282"/>
    <lineage>
        <taxon>Bacteria</taxon>
        <taxon>Bacillati</taxon>
        <taxon>Actinomycetota</taxon>
        <taxon>Actinomycetes</taxon>
        <taxon>Micrococcales</taxon>
        <taxon>Micrococcaceae</taxon>
    </lineage>
</organism>
<evidence type="ECO:0000256" key="1">
    <source>
        <dbReference type="ARBA" id="ARBA00023235"/>
    </source>
</evidence>
<dbReference type="SUPFAM" id="SSF53756">
    <property type="entry name" value="UDP-Glycosyltransferase/glycogen phosphorylase"/>
    <property type="match status" value="1"/>
</dbReference>
<dbReference type="AlphaFoldDB" id="A0A1B7LUQ2"/>
<comment type="similarity">
    <text evidence="2 4">Belongs to the UDP-N-acetylglucosamine 2-epimerase family.</text>
</comment>
<dbReference type="InterPro" id="IPR029767">
    <property type="entry name" value="WecB-like"/>
</dbReference>
<dbReference type="Proteomes" id="UP000078292">
    <property type="component" value="Unassembled WGS sequence"/>
</dbReference>
<dbReference type="RefSeq" id="WP_043055755.1">
    <property type="nucleotide sequence ID" value="NZ_LXEY01000116.1"/>
</dbReference>
<reference evidence="6 7" key="1">
    <citation type="submission" date="2016-04" db="EMBL/GenBank/DDBJ databases">
        <title>First whole genome shotgun sequence of the bacterium Enteractinococcus sp. strain UASWS1574.</title>
        <authorList>
            <person name="Crovadore J."/>
            <person name="Chablais R."/>
            <person name="Lefort F."/>
        </authorList>
    </citation>
    <scope>NUCLEOTIDE SEQUENCE [LARGE SCALE GENOMIC DNA]</scope>
    <source>
        <strain evidence="6 7">UASWS1574</strain>
    </source>
</reference>
<dbReference type="Pfam" id="PF02350">
    <property type="entry name" value="Epimerase_2"/>
    <property type="match status" value="1"/>
</dbReference>
<evidence type="ECO:0000256" key="4">
    <source>
        <dbReference type="RuleBase" id="RU003513"/>
    </source>
</evidence>
<protein>
    <recommendedName>
        <fullName evidence="3">UDP-N-acetylglucosamine 2-epimerase (non-hydrolyzing)</fullName>
        <ecNumber evidence="3">5.1.3.14</ecNumber>
    </recommendedName>
</protein>
<gene>
    <name evidence="6" type="ORF">A6F49_02080</name>
</gene>
<keyword evidence="7" id="KW-1185">Reference proteome</keyword>
<accession>A0A1B7LUQ2</accession>
<evidence type="ECO:0000313" key="6">
    <source>
        <dbReference type="EMBL" id="OAV51196.1"/>
    </source>
</evidence>
<dbReference type="STRING" id="1837282.A6F49_02080"/>
<comment type="caution">
    <text evidence="6">The sequence shown here is derived from an EMBL/GenBank/DDBJ whole genome shotgun (WGS) entry which is preliminary data.</text>
</comment>
<keyword evidence="1 4" id="KW-0413">Isomerase</keyword>
<evidence type="ECO:0000259" key="5">
    <source>
        <dbReference type="Pfam" id="PF02350"/>
    </source>
</evidence>
<proteinExistence type="inferred from homology"/>
<dbReference type="OrthoDB" id="9803238at2"/>
<name>A0A1B7LUQ2_9MICC</name>
<evidence type="ECO:0000256" key="3">
    <source>
        <dbReference type="ARBA" id="ARBA00038858"/>
    </source>
</evidence>
<dbReference type="EC" id="5.1.3.14" evidence="3"/>
<dbReference type="InterPro" id="IPR003331">
    <property type="entry name" value="UDP_GlcNAc_Epimerase_2_dom"/>
</dbReference>
<sequence>MKKIMPVYGTRPEAIKMAPIIKALEASDVLDPVVTVTGQHREMLDQVNELFGITPAHDLNILQPRQTLNAVMAKTLMGLDTILDEVAPDAVIVQGDTTTSTAGAIAAFNRGIPVVHAEAGLRSFNIFSPFPEEANRKLTTQLASLHLAPTSVSRDNLLRETVSADDVYVTGNTVIDALYDVVDKKVPFDDERLREVAAEVEAGKKLVLVTTHRRENQGDAMRGVGRALARLADTHSDVVFVLPAHKNPVVREAVLPYIDGKSNVVVTEPLAYGQFTHLISLSNVVLTDSGGVQEEAPGLGKPVLVMRENTERPEAVTAGTVRLIGTDEDRVFDEVHTLLTDPAAYDAMAEAVNPYGDGKAGARTVSAIEQLLGVGERMPEFDDGLNN</sequence>
<dbReference type="EMBL" id="LXEY01000116">
    <property type="protein sequence ID" value="OAV51196.1"/>
    <property type="molecule type" value="Genomic_DNA"/>
</dbReference>
<dbReference type="PANTHER" id="PTHR43174:SF2">
    <property type="entry name" value="UDP-N-ACETYLGLUCOSAMINE 2-EPIMERASE"/>
    <property type="match status" value="1"/>
</dbReference>
<dbReference type="Gene3D" id="3.40.50.2000">
    <property type="entry name" value="Glycogen Phosphorylase B"/>
    <property type="match status" value="2"/>
</dbReference>
<dbReference type="GO" id="GO:0008761">
    <property type="term" value="F:UDP-N-acetylglucosamine 2-epimerase activity"/>
    <property type="evidence" value="ECO:0007669"/>
    <property type="project" value="UniProtKB-EC"/>
</dbReference>
<dbReference type="NCBIfam" id="TIGR00236">
    <property type="entry name" value="wecB"/>
    <property type="match status" value="1"/>
</dbReference>